<keyword evidence="3" id="KW-0143">Chaperone</keyword>
<keyword evidence="2" id="KW-0574">Periplasm</keyword>
<dbReference type="InterPro" id="IPR038303">
    <property type="entry name" value="HdeA/HdeB_sf"/>
</dbReference>
<keyword evidence="1 4" id="KW-0732">Signal</keyword>
<dbReference type="RefSeq" id="WP_185045227.1">
    <property type="nucleotide sequence ID" value="NZ_MOBK01000013.1"/>
</dbReference>
<evidence type="ECO:0000313" key="5">
    <source>
        <dbReference type="EMBL" id="RON16245.1"/>
    </source>
</evidence>
<accession>A0A423HST8</accession>
<dbReference type="EMBL" id="MOBK01000013">
    <property type="protein sequence ID" value="RON16245.1"/>
    <property type="molecule type" value="Genomic_DNA"/>
</dbReference>
<evidence type="ECO:0000256" key="1">
    <source>
        <dbReference type="ARBA" id="ARBA00022729"/>
    </source>
</evidence>
<evidence type="ECO:0008006" key="7">
    <source>
        <dbReference type="Google" id="ProtNLM"/>
    </source>
</evidence>
<organism evidence="5 6">
    <name type="scientific">Pseudomonas brassicacearum</name>
    <dbReference type="NCBI Taxonomy" id="930166"/>
    <lineage>
        <taxon>Bacteria</taxon>
        <taxon>Pseudomonadati</taxon>
        <taxon>Pseudomonadota</taxon>
        <taxon>Gammaproteobacteria</taxon>
        <taxon>Pseudomonadales</taxon>
        <taxon>Pseudomonadaceae</taxon>
        <taxon>Pseudomonas</taxon>
    </lineage>
</organism>
<feature type="signal peptide" evidence="4">
    <location>
        <begin position="1"/>
        <end position="24"/>
    </location>
</feature>
<evidence type="ECO:0000256" key="3">
    <source>
        <dbReference type="ARBA" id="ARBA00023186"/>
    </source>
</evidence>
<name>A0A423HST8_9PSED</name>
<dbReference type="Proteomes" id="UP000285636">
    <property type="component" value="Unassembled WGS sequence"/>
</dbReference>
<sequence length="104" mass="11376">MAHKVFYKMALASLILSSVSVVYAASTNADNMTCQEFLDVTPSAQSPVLLWVTTDDTINSNGGSFKKTTVDATVLPQVVALCKKNPEKKVSSFKQEIKNLFNKM</sequence>
<reference evidence="5 6" key="1">
    <citation type="submission" date="2016-10" db="EMBL/GenBank/DDBJ databases">
        <title>Comparative genome analysis of multiple Pseudomonas spp. focuses on biocontrol and plant growth promoting traits.</title>
        <authorList>
            <person name="Tao X.-Y."/>
            <person name="Taylor C.G."/>
        </authorList>
    </citation>
    <scope>NUCLEOTIDE SEQUENCE [LARGE SCALE GENOMIC DNA]</scope>
    <source>
        <strain evidence="5 6">38D7</strain>
    </source>
</reference>
<dbReference type="AlphaFoldDB" id="A0A423HST8"/>
<gene>
    <name evidence="5" type="ORF">BK660_25850</name>
</gene>
<feature type="chain" id="PRO_5019213412" description="Acid stress chaperone HdeB" evidence="4">
    <location>
        <begin position="25"/>
        <end position="104"/>
    </location>
</feature>
<evidence type="ECO:0000313" key="6">
    <source>
        <dbReference type="Proteomes" id="UP000285636"/>
    </source>
</evidence>
<dbReference type="InterPro" id="IPR010486">
    <property type="entry name" value="HNS-dep_expression_A/B"/>
</dbReference>
<comment type="caution">
    <text evidence="5">The sequence shown here is derived from an EMBL/GenBank/DDBJ whole genome shotgun (WGS) entry which is preliminary data.</text>
</comment>
<dbReference type="Pfam" id="PF06411">
    <property type="entry name" value="HdeA"/>
    <property type="match status" value="1"/>
</dbReference>
<proteinExistence type="predicted"/>
<evidence type="ECO:0000256" key="2">
    <source>
        <dbReference type="ARBA" id="ARBA00022764"/>
    </source>
</evidence>
<protein>
    <recommendedName>
        <fullName evidence="7">Acid stress chaperone HdeB</fullName>
    </recommendedName>
</protein>
<evidence type="ECO:0000256" key="4">
    <source>
        <dbReference type="SAM" id="SignalP"/>
    </source>
</evidence>
<dbReference type="Gene3D" id="1.10.890.10">
    <property type="entry name" value="HNS-dependent expression A"/>
    <property type="match status" value="1"/>
</dbReference>